<accession>A0ABR7MD26</accession>
<reference evidence="2 3" key="1">
    <citation type="submission" date="2016-07" db="EMBL/GenBank/DDBJ databases">
        <title>Genome analysis of Flavihumibacter stibioxidans YS-17.</title>
        <authorList>
            <person name="Shi K."/>
            <person name="Han Y."/>
            <person name="Wang G."/>
        </authorList>
    </citation>
    <scope>NUCLEOTIDE SEQUENCE [LARGE SCALE GENOMIC DNA]</scope>
    <source>
        <strain evidence="2 3">YS-17</strain>
    </source>
</reference>
<gene>
    <name evidence="2" type="ORF">BC349_17895</name>
</gene>
<comment type="caution">
    <text evidence="2">The sequence shown here is derived from an EMBL/GenBank/DDBJ whole genome shotgun (WGS) entry which is preliminary data.</text>
</comment>
<keyword evidence="1" id="KW-0812">Transmembrane</keyword>
<feature type="transmembrane region" description="Helical" evidence="1">
    <location>
        <begin position="64"/>
        <end position="82"/>
    </location>
</feature>
<protein>
    <submittedName>
        <fullName evidence="2">Uncharacterized protein</fullName>
    </submittedName>
</protein>
<dbReference type="RefSeq" id="WP_187258254.1">
    <property type="nucleotide sequence ID" value="NZ_JBHULF010000005.1"/>
</dbReference>
<evidence type="ECO:0000313" key="3">
    <source>
        <dbReference type="Proteomes" id="UP000765802"/>
    </source>
</evidence>
<feature type="transmembrane region" description="Helical" evidence="1">
    <location>
        <begin position="34"/>
        <end position="55"/>
    </location>
</feature>
<feature type="transmembrane region" description="Helical" evidence="1">
    <location>
        <begin position="94"/>
        <end position="113"/>
    </location>
</feature>
<name>A0ABR7MD26_9BACT</name>
<keyword evidence="1" id="KW-0472">Membrane</keyword>
<sequence>MASNRMYTIPEKFRRTENLHIVFWLVKDMSWAMLWRPLGIIMIFPTVAVAMLITWQTRKLKSELFHNLAVLCWILANCYWMVTEFMNLPDHYRYYAAIPFAIGMFFISTYYLVIMPREKKLHKTIVMEIEVPENVARAVRPE</sequence>
<proteinExistence type="predicted"/>
<keyword evidence="1" id="KW-1133">Transmembrane helix</keyword>
<evidence type="ECO:0000256" key="1">
    <source>
        <dbReference type="SAM" id="Phobius"/>
    </source>
</evidence>
<dbReference type="Proteomes" id="UP000765802">
    <property type="component" value="Unassembled WGS sequence"/>
</dbReference>
<organism evidence="2 3">
    <name type="scientific">Flavihumibacter stibioxidans</name>
    <dbReference type="NCBI Taxonomy" id="1834163"/>
    <lineage>
        <taxon>Bacteria</taxon>
        <taxon>Pseudomonadati</taxon>
        <taxon>Bacteroidota</taxon>
        <taxon>Chitinophagia</taxon>
        <taxon>Chitinophagales</taxon>
        <taxon>Chitinophagaceae</taxon>
        <taxon>Flavihumibacter</taxon>
    </lineage>
</organism>
<evidence type="ECO:0000313" key="2">
    <source>
        <dbReference type="EMBL" id="MBC6492933.1"/>
    </source>
</evidence>
<keyword evidence="3" id="KW-1185">Reference proteome</keyword>
<dbReference type="EMBL" id="MBUA01000030">
    <property type="protein sequence ID" value="MBC6492933.1"/>
    <property type="molecule type" value="Genomic_DNA"/>
</dbReference>